<evidence type="ECO:0000313" key="7">
    <source>
        <dbReference type="Proteomes" id="UP001596512"/>
    </source>
</evidence>
<feature type="domain" description="HTH tetR-type" evidence="5">
    <location>
        <begin position="7"/>
        <end position="67"/>
    </location>
</feature>
<dbReference type="Gene3D" id="1.10.357.10">
    <property type="entry name" value="Tetracycline Repressor, domain 2"/>
    <property type="match status" value="1"/>
</dbReference>
<dbReference type="PRINTS" id="PR00455">
    <property type="entry name" value="HTHTETR"/>
</dbReference>
<dbReference type="EMBL" id="JBHTEY010000004">
    <property type="protein sequence ID" value="MFC7616252.1"/>
    <property type="molecule type" value="Genomic_DNA"/>
</dbReference>
<keyword evidence="2 4" id="KW-0238">DNA-binding</keyword>
<dbReference type="Gene3D" id="1.10.10.60">
    <property type="entry name" value="Homeodomain-like"/>
    <property type="match status" value="1"/>
</dbReference>
<evidence type="ECO:0000256" key="1">
    <source>
        <dbReference type="ARBA" id="ARBA00023015"/>
    </source>
</evidence>
<dbReference type="Proteomes" id="UP001596512">
    <property type="component" value="Unassembled WGS sequence"/>
</dbReference>
<name>A0ABW2TR12_9PSEU</name>
<reference evidence="7" key="1">
    <citation type="journal article" date="2019" name="Int. J. Syst. Evol. Microbiol.">
        <title>The Global Catalogue of Microorganisms (GCM) 10K type strain sequencing project: providing services to taxonomists for standard genome sequencing and annotation.</title>
        <authorList>
            <consortium name="The Broad Institute Genomics Platform"/>
            <consortium name="The Broad Institute Genome Sequencing Center for Infectious Disease"/>
            <person name="Wu L."/>
            <person name="Ma J."/>
        </authorList>
    </citation>
    <scope>NUCLEOTIDE SEQUENCE [LARGE SCALE GENOMIC DNA]</scope>
    <source>
        <strain evidence="7">JCM 17695</strain>
    </source>
</reference>
<evidence type="ECO:0000256" key="3">
    <source>
        <dbReference type="ARBA" id="ARBA00023163"/>
    </source>
</evidence>
<dbReference type="InterPro" id="IPR041678">
    <property type="entry name" value="TetR_C_16"/>
</dbReference>
<dbReference type="Pfam" id="PF00440">
    <property type="entry name" value="TetR_N"/>
    <property type="match status" value="1"/>
</dbReference>
<evidence type="ECO:0000259" key="5">
    <source>
        <dbReference type="PROSITE" id="PS50977"/>
    </source>
</evidence>
<dbReference type="PANTHER" id="PTHR30055">
    <property type="entry name" value="HTH-TYPE TRANSCRIPTIONAL REGULATOR RUTR"/>
    <property type="match status" value="1"/>
</dbReference>
<dbReference type="PROSITE" id="PS50977">
    <property type="entry name" value="HTH_TETR_2"/>
    <property type="match status" value="1"/>
</dbReference>
<accession>A0ABW2TR12</accession>
<proteinExistence type="predicted"/>
<organism evidence="6 7">
    <name type="scientific">Actinokineospora soli</name>
    <dbReference type="NCBI Taxonomy" id="1048753"/>
    <lineage>
        <taxon>Bacteria</taxon>
        <taxon>Bacillati</taxon>
        <taxon>Actinomycetota</taxon>
        <taxon>Actinomycetes</taxon>
        <taxon>Pseudonocardiales</taxon>
        <taxon>Pseudonocardiaceae</taxon>
        <taxon>Actinokineospora</taxon>
    </lineage>
</organism>
<comment type="caution">
    <text evidence="6">The sequence shown here is derived from an EMBL/GenBank/DDBJ whole genome shotgun (WGS) entry which is preliminary data.</text>
</comment>
<dbReference type="Pfam" id="PF17920">
    <property type="entry name" value="TetR_C_16"/>
    <property type="match status" value="1"/>
</dbReference>
<keyword evidence="1" id="KW-0805">Transcription regulation</keyword>
<gene>
    <name evidence="6" type="ORF">ACFQV2_25030</name>
</gene>
<dbReference type="SUPFAM" id="SSF46689">
    <property type="entry name" value="Homeodomain-like"/>
    <property type="match status" value="1"/>
</dbReference>
<keyword evidence="3" id="KW-0804">Transcription</keyword>
<sequence>MRDEQRERTRQAIFRAAAELFAEHGYERTTIRAVARRAGADPSAVMQHFGSKERLFAAVAAASVDSRSLVDADAEALARAAVEHVLARFDDPGDGAAAIALLRSSLTHPTAGDILRDDVMAPVQRRVAETIGGADARERAALLNACALGVSIARYLLRDPVLAGMDRDRLADLLTPAMRAIVG</sequence>
<protein>
    <submittedName>
        <fullName evidence="6">TetR family transcriptional regulator</fullName>
    </submittedName>
</protein>
<dbReference type="InterPro" id="IPR001647">
    <property type="entry name" value="HTH_TetR"/>
</dbReference>
<dbReference type="InterPro" id="IPR009057">
    <property type="entry name" value="Homeodomain-like_sf"/>
</dbReference>
<dbReference type="SUPFAM" id="SSF48498">
    <property type="entry name" value="Tetracyclin repressor-like, C-terminal domain"/>
    <property type="match status" value="1"/>
</dbReference>
<evidence type="ECO:0000256" key="2">
    <source>
        <dbReference type="ARBA" id="ARBA00023125"/>
    </source>
</evidence>
<dbReference type="InterPro" id="IPR050109">
    <property type="entry name" value="HTH-type_TetR-like_transc_reg"/>
</dbReference>
<evidence type="ECO:0000256" key="4">
    <source>
        <dbReference type="PROSITE-ProRule" id="PRU00335"/>
    </source>
</evidence>
<dbReference type="PANTHER" id="PTHR30055:SF234">
    <property type="entry name" value="HTH-TYPE TRANSCRIPTIONAL REGULATOR BETI"/>
    <property type="match status" value="1"/>
</dbReference>
<evidence type="ECO:0000313" key="6">
    <source>
        <dbReference type="EMBL" id="MFC7616252.1"/>
    </source>
</evidence>
<feature type="DNA-binding region" description="H-T-H motif" evidence="4">
    <location>
        <begin position="30"/>
        <end position="49"/>
    </location>
</feature>
<dbReference type="InterPro" id="IPR036271">
    <property type="entry name" value="Tet_transcr_reg_TetR-rel_C_sf"/>
</dbReference>
<keyword evidence="7" id="KW-1185">Reference proteome</keyword>